<protein>
    <submittedName>
        <fullName evidence="2">Cbb3-type cytochrome oxidase assembly protein CcoS</fullName>
    </submittedName>
</protein>
<keyword evidence="3" id="KW-1185">Reference proteome</keyword>
<organism evidence="2 3">
    <name type="scientific">Rapidithrix thailandica</name>
    <dbReference type="NCBI Taxonomy" id="413964"/>
    <lineage>
        <taxon>Bacteria</taxon>
        <taxon>Pseudomonadati</taxon>
        <taxon>Bacteroidota</taxon>
        <taxon>Cytophagia</taxon>
        <taxon>Cytophagales</taxon>
        <taxon>Flammeovirgaceae</taxon>
        <taxon>Rapidithrix</taxon>
    </lineage>
</organism>
<dbReference type="PANTHER" id="PTHR41532">
    <property type="entry name" value="FIXS PROTEIN"/>
    <property type="match status" value="1"/>
</dbReference>
<comment type="caution">
    <text evidence="2">The sequence shown here is derived from an EMBL/GenBank/DDBJ whole genome shotgun (WGS) entry which is preliminary data.</text>
</comment>
<proteinExistence type="predicted"/>
<dbReference type="Pfam" id="PF03597">
    <property type="entry name" value="FixS"/>
    <property type="match status" value="1"/>
</dbReference>
<feature type="transmembrane region" description="Helical" evidence="1">
    <location>
        <begin position="6"/>
        <end position="26"/>
    </location>
</feature>
<accession>A0AAW9RNB5</accession>
<dbReference type="EMBL" id="JBDKWZ010000001">
    <property type="protein sequence ID" value="MEN7546402.1"/>
    <property type="molecule type" value="Genomic_DNA"/>
</dbReference>
<sequence>MSVIFILIGISLIVATCFLGAFIWSVKSNQYEDTYTPSIRILFEDDHKSTTTRSESTSERGA</sequence>
<keyword evidence="1" id="KW-0472">Membrane</keyword>
<keyword evidence="1" id="KW-1133">Transmembrane helix</keyword>
<dbReference type="RefSeq" id="WP_346819189.1">
    <property type="nucleotide sequence ID" value="NZ_JBDKWZ010000001.1"/>
</dbReference>
<dbReference type="Proteomes" id="UP001403385">
    <property type="component" value="Unassembled WGS sequence"/>
</dbReference>
<dbReference type="PANTHER" id="PTHR41532:SF1">
    <property type="entry name" value="FIXS PROTEIN"/>
    <property type="match status" value="1"/>
</dbReference>
<dbReference type="AlphaFoldDB" id="A0AAW9RNB5"/>
<keyword evidence="1" id="KW-0812">Transmembrane</keyword>
<evidence type="ECO:0000313" key="3">
    <source>
        <dbReference type="Proteomes" id="UP001403385"/>
    </source>
</evidence>
<gene>
    <name evidence="2" type="primary">ccoS</name>
    <name evidence="2" type="ORF">AAG747_00690</name>
</gene>
<evidence type="ECO:0000256" key="1">
    <source>
        <dbReference type="SAM" id="Phobius"/>
    </source>
</evidence>
<evidence type="ECO:0000313" key="2">
    <source>
        <dbReference type="EMBL" id="MEN7546402.1"/>
    </source>
</evidence>
<name>A0AAW9RNB5_9BACT</name>
<reference evidence="2 3" key="1">
    <citation type="submission" date="2024-04" db="EMBL/GenBank/DDBJ databases">
        <title>Novel genus in family Flammeovirgaceae.</title>
        <authorList>
            <person name="Nguyen T.H."/>
            <person name="Vuong T.Q."/>
            <person name="Le H."/>
            <person name="Kim S.-G."/>
        </authorList>
    </citation>
    <scope>NUCLEOTIDE SEQUENCE [LARGE SCALE GENOMIC DNA]</scope>
    <source>
        <strain evidence="2 3">JCM 23209</strain>
    </source>
</reference>
<dbReference type="NCBIfam" id="TIGR00847">
    <property type="entry name" value="ccoS"/>
    <property type="match status" value="1"/>
</dbReference>
<dbReference type="InterPro" id="IPR004714">
    <property type="entry name" value="Cyt_oxidase_maturation_cbb3"/>
</dbReference>